<comment type="caution">
    <text evidence="1">The sequence shown here is derived from an EMBL/GenBank/DDBJ whole genome shotgun (WGS) entry which is preliminary data.</text>
</comment>
<proteinExistence type="predicted"/>
<dbReference type="Proteomes" id="UP000177506">
    <property type="component" value="Unassembled WGS sequence"/>
</dbReference>
<dbReference type="AlphaFoldDB" id="A0A1G1SYR3"/>
<sequence>MVLGFNEAFIPAIVAGTKIHTIRAGQRWQAGAVAQFYARAQQPDCYEFWGPRPIVAVQAVVLTATALRIDGRPLGPAEQLALARADGFATAAELLAFFADQPMPFHGQLLHWTDCRY</sequence>
<protein>
    <recommendedName>
        <fullName evidence="3">ASCH domain-containing protein</fullName>
    </recommendedName>
</protein>
<name>A0A1G1SYR3_9BACT</name>
<dbReference type="EMBL" id="MDZA01000412">
    <property type="protein sequence ID" value="OGX83761.1"/>
    <property type="molecule type" value="Genomic_DNA"/>
</dbReference>
<accession>A0A1G1SYR3</accession>
<keyword evidence="2" id="KW-1185">Reference proteome</keyword>
<reference evidence="1 2" key="1">
    <citation type="submission" date="2016-08" db="EMBL/GenBank/DDBJ databases">
        <title>Hymenobacter coccineus sp. nov., Hymenobacter lapidarius sp. nov. and Hymenobacter glacialis sp. nov., isolated from Antarctic soil.</title>
        <authorList>
            <person name="Sedlacek I."/>
            <person name="Kralova S."/>
            <person name="Kyrova K."/>
            <person name="Maslanova I."/>
            <person name="Stankova E."/>
            <person name="Vrbovska V."/>
            <person name="Nemec M."/>
            <person name="Bartak M."/>
            <person name="Svec P."/>
            <person name="Busse H.-J."/>
            <person name="Pantucek R."/>
        </authorList>
    </citation>
    <scope>NUCLEOTIDE SEQUENCE [LARGE SCALE GENOMIC DNA]</scope>
    <source>
        <strain evidence="1 2">CCM 8649</strain>
    </source>
</reference>
<dbReference type="RefSeq" id="WP_070746065.1">
    <property type="nucleotide sequence ID" value="NZ_MDZA01000412.1"/>
</dbReference>
<dbReference type="OrthoDB" id="883020at2"/>
<evidence type="ECO:0000313" key="2">
    <source>
        <dbReference type="Proteomes" id="UP000177506"/>
    </source>
</evidence>
<evidence type="ECO:0008006" key="3">
    <source>
        <dbReference type="Google" id="ProtNLM"/>
    </source>
</evidence>
<evidence type="ECO:0000313" key="1">
    <source>
        <dbReference type="EMBL" id="OGX83761.1"/>
    </source>
</evidence>
<gene>
    <name evidence="1" type="ORF">BEN49_12100</name>
</gene>
<organism evidence="1 2">
    <name type="scientific">Hymenobacter coccineus</name>
    <dbReference type="NCBI Taxonomy" id="1908235"/>
    <lineage>
        <taxon>Bacteria</taxon>
        <taxon>Pseudomonadati</taxon>
        <taxon>Bacteroidota</taxon>
        <taxon>Cytophagia</taxon>
        <taxon>Cytophagales</taxon>
        <taxon>Hymenobacteraceae</taxon>
        <taxon>Hymenobacter</taxon>
    </lineage>
</organism>